<keyword evidence="2" id="KW-1185">Reference proteome</keyword>
<evidence type="ECO:0000313" key="1">
    <source>
        <dbReference type="EMBL" id="KAL0567678.1"/>
    </source>
</evidence>
<name>A0ABR3EXL6_9AGAR</name>
<comment type="caution">
    <text evidence="1">The sequence shown here is derived from an EMBL/GenBank/DDBJ whole genome shotgun (WGS) entry which is preliminary data.</text>
</comment>
<accession>A0ABR3EXL6</accession>
<gene>
    <name evidence="1" type="ORF">V5O48_014312</name>
</gene>
<evidence type="ECO:0000313" key="2">
    <source>
        <dbReference type="Proteomes" id="UP001465976"/>
    </source>
</evidence>
<reference evidence="1 2" key="1">
    <citation type="submission" date="2024-02" db="EMBL/GenBank/DDBJ databases">
        <title>A draft genome for the cacao thread blight pathogen Marasmius crinis-equi.</title>
        <authorList>
            <person name="Cohen S.P."/>
            <person name="Baruah I.K."/>
            <person name="Amoako-Attah I."/>
            <person name="Bukari Y."/>
            <person name="Meinhardt L.W."/>
            <person name="Bailey B.A."/>
        </authorList>
    </citation>
    <scope>NUCLEOTIDE SEQUENCE [LARGE SCALE GENOMIC DNA]</scope>
    <source>
        <strain evidence="1 2">GH-76</strain>
    </source>
</reference>
<organism evidence="1 2">
    <name type="scientific">Marasmius crinis-equi</name>
    <dbReference type="NCBI Taxonomy" id="585013"/>
    <lineage>
        <taxon>Eukaryota</taxon>
        <taxon>Fungi</taxon>
        <taxon>Dikarya</taxon>
        <taxon>Basidiomycota</taxon>
        <taxon>Agaricomycotina</taxon>
        <taxon>Agaricomycetes</taxon>
        <taxon>Agaricomycetidae</taxon>
        <taxon>Agaricales</taxon>
        <taxon>Marasmiineae</taxon>
        <taxon>Marasmiaceae</taxon>
        <taxon>Marasmius</taxon>
    </lineage>
</organism>
<dbReference type="Proteomes" id="UP001465976">
    <property type="component" value="Unassembled WGS sequence"/>
</dbReference>
<sequence>MSTDNEYTFTFGKHKGERLIDVPPSYIGYLIRSGATHTRPDLQSAIEAFRSRTPSQRDAQLKQIIPEWLYDACRDSLRSRIHESTLEYPESMWEEDLEKMEQLITSKFYLEYPERPSQASFDEFLAKQNEVVRRFVEILEDYPALSGYDASGRLDNRLERKEDMVSDTTWFELKKEYKDEVDEYVDDTVSGKHGEEAWMVARWMVRDKHAERVSGITYMGKGPRYDEDSFWKDETIKLWL</sequence>
<proteinExistence type="predicted"/>
<dbReference type="EMBL" id="JBAHYK010001528">
    <property type="protein sequence ID" value="KAL0567678.1"/>
    <property type="molecule type" value="Genomic_DNA"/>
</dbReference>
<protein>
    <submittedName>
        <fullName evidence="1">Uncharacterized protein</fullName>
    </submittedName>
</protein>